<name>A0A9Q0AJI1_9PEZI</name>
<evidence type="ECO:0000313" key="4">
    <source>
        <dbReference type="Proteomes" id="UP000829685"/>
    </source>
</evidence>
<protein>
    <recommendedName>
        <fullName evidence="5">Transmembrane protein</fullName>
    </recommendedName>
</protein>
<organism evidence="3 4">
    <name type="scientific">Neoarthrinium moseri</name>
    <dbReference type="NCBI Taxonomy" id="1658444"/>
    <lineage>
        <taxon>Eukaryota</taxon>
        <taxon>Fungi</taxon>
        <taxon>Dikarya</taxon>
        <taxon>Ascomycota</taxon>
        <taxon>Pezizomycotina</taxon>
        <taxon>Sordariomycetes</taxon>
        <taxon>Xylariomycetidae</taxon>
        <taxon>Amphisphaeriales</taxon>
        <taxon>Apiosporaceae</taxon>
        <taxon>Neoarthrinium</taxon>
    </lineage>
</organism>
<keyword evidence="4" id="KW-1185">Reference proteome</keyword>
<accession>A0A9Q0AJI1</accession>
<dbReference type="AlphaFoldDB" id="A0A9Q0AJI1"/>
<keyword evidence="2" id="KW-1133">Transmembrane helix</keyword>
<feature type="region of interest" description="Disordered" evidence="1">
    <location>
        <begin position="29"/>
        <end position="49"/>
    </location>
</feature>
<gene>
    <name evidence="3" type="ORF">JX265_011485</name>
</gene>
<proteinExistence type="predicted"/>
<comment type="caution">
    <text evidence="3">The sequence shown here is derived from an EMBL/GenBank/DDBJ whole genome shotgun (WGS) entry which is preliminary data.</text>
</comment>
<feature type="compositionally biased region" description="Low complexity" evidence="1">
    <location>
        <begin position="29"/>
        <end position="41"/>
    </location>
</feature>
<feature type="transmembrane region" description="Helical" evidence="2">
    <location>
        <begin position="56"/>
        <end position="78"/>
    </location>
</feature>
<evidence type="ECO:0000313" key="3">
    <source>
        <dbReference type="EMBL" id="KAI1856526.1"/>
    </source>
</evidence>
<evidence type="ECO:0000256" key="1">
    <source>
        <dbReference type="SAM" id="MobiDB-lite"/>
    </source>
</evidence>
<reference evidence="3" key="1">
    <citation type="submission" date="2021-03" db="EMBL/GenBank/DDBJ databases">
        <title>Revisited historic fungal species revealed as producer of novel bioactive compounds through whole genome sequencing and comparative genomics.</title>
        <authorList>
            <person name="Vignolle G.A."/>
            <person name="Hochenegger N."/>
            <person name="Mach R.L."/>
            <person name="Mach-Aigner A.R."/>
            <person name="Javad Rahimi M."/>
            <person name="Salim K.A."/>
            <person name="Chan C.M."/>
            <person name="Lim L.B.L."/>
            <person name="Cai F."/>
            <person name="Druzhinina I.S."/>
            <person name="U'Ren J.M."/>
            <person name="Derntl C."/>
        </authorList>
    </citation>
    <scope>NUCLEOTIDE SEQUENCE</scope>
    <source>
        <strain evidence="3">TUCIM 5799</strain>
    </source>
</reference>
<keyword evidence="2" id="KW-0472">Membrane</keyword>
<sequence length="129" mass="13200">MASFSTVVRAIGRESVTQLAASQASSSSLTTTVTATPTATSLPPPGPTPEAEKTQYIIVGVIFGGAALCIILYALWGYCCRRYLRYKRTQGGCSRIGSTMDGVDIELPTPSACYTGSGGGGDSGGCGGY</sequence>
<evidence type="ECO:0008006" key="5">
    <source>
        <dbReference type="Google" id="ProtNLM"/>
    </source>
</evidence>
<evidence type="ECO:0000256" key="2">
    <source>
        <dbReference type="SAM" id="Phobius"/>
    </source>
</evidence>
<dbReference type="Proteomes" id="UP000829685">
    <property type="component" value="Unassembled WGS sequence"/>
</dbReference>
<dbReference type="EMBL" id="JAFIMR010000043">
    <property type="protein sequence ID" value="KAI1856526.1"/>
    <property type="molecule type" value="Genomic_DNA"/>
</dbReference>
<keyword evidence="2" id="KW-0812">Transmembrane</keyword>